<dbReference type="PRINTS" id="PR00344">
    <property type="entry name" value="BCTRLSENSOR"/>
</dbReference>
<proteinExistence type="predicted"/>
<dbReference type="GO" id="GO:0005524">
    <property type="term" value="F:ATP binding"/>
    <property type="evidence" value="ECO:0007669"/>
    <property type="project" value="UniProtKB-KW"/>
</dbReference>
<accession>A0A1I2DZA4</accession>
<feature type="transmembrane region" description="Helical" evidence="10">
    <location>
        <begin position="12"/>
        <end position="30"/>
    </location>
</feature>
<dbReference type="SUPFAM" id="SSF55874">
    <property type="entry name" value="ATPase domain of HSP90 chaperone/DNA topoisomerase II/histidine kinase"/>
    <property type="match status" value="1"/>
</dbReference>
<dbReference type="InterPro" id="IPR003594">
    <property type="entry name" value="HATPase_dom"/>
</dbReference>
<dbReference type="CDD" id="cd06225">
    <property type="entry name" value="HAMP"/>
    <property type="match status" value="1"/>
</dbReference>
<evidence type="ECO:0000313" key="14">
    <source>
        <dbReference type="Proteomes" id="UP000199477"/>
    </source>
</evidence>
<dbReference type="STRING" id="500610.SAMN02799615_01881"/>
<keyword evidence="10" id="KW-1133">Transmembrane helix</keyword>
<dbReference type="CDD" id="cd00075">
    <property type="entry name" value="HATPase"/>
    <property type="match status" value="1"/>
</dbReference>
<dbReference type="InterPro" id="IPR036890">
    <property type="entry name" value="HATPase_C_sf"/>
</dbReference>
<evidence type="ECO:0000256" key="9">
    <source>
        <dbReference type="ARBA" id="ARBA00022840"/>
    </source>
</evidence>
<dbReference type="InterPro" id="IPR003660">
    <property type="entry name" value="HAMP_dom"/>
</dbReference>
<evidence type="ECO:0000256" key="2">
    <source>
        <dbReference type="ARBA" id="ARBA00004651"/>
    </source>
</evidence>
<feature type="domain" description="HAMP" evidence="12">
    <location>
        <begin position="175"/>
        <end position="230"/>
    </location>
</feature>
<evidence type="ECO:0000313" key="13">
    <source>
        <dbReference type="EMBL" id="SFE86042.1"/>
    </source>
</evidence>
<organism evidence="13 14">
    <name type="scientific">Dyella marensis</name>
    <dbReference type="NCBI Taxonomy" id="500610"/>
    <lineage>
        <taxon>Bacteria</taxon>
        <taxon>Pseudomonadati</taxon>
        <taxon>Pseudomonadota</taxon>
        <taxon>Gammaproteobacteria</taxon>
        <taxon>Lysobacterales</taxon>
        <taxon>Rhodanobacteraceae</taxon>
        <taxon>Dyella</taxon>
    </lineage>
</organism>
<keyword evidence="14" id="KW-1185">Reference proteome</keyword>
<dbReference type="Gene3D" id="1.10.287.130">
    <property type="match status" value="1"/>
</dbReference>
<dbReference type="EC" id="2.7.13.3" evidence="3"/>
<evidence type="ECO:0000256" key="4">
    <source>
        <dbReference type="ARBA" id="ARBA00022475"/>
    </source>
</evidence>
<dbReference type="Gene3D" id="3.30.565.10">
    <property type="entry name" value="Histidine kinase-like ATPase, C-terminal domain"/>
    <property type="match status" value="1"/>
</dbReference>
<feature type="transmembrane region" description="Helical" evidence="10">
    <location>
        <begin position="153"/>
        <end position="174"/>
    </location>
</feature>
<evidence type="ECO:0000259" key="12">
    <source>
        <dbReference type="PROSITE" id="PS50885"/>
    </source>
</evidence>
<dbReference type="AlphaFoldDB" id="A0A1I2DZA4"/>
<evidence type="ECO:0000256" key="7">
    <source>
        <dbReference type="ARBA" id="ARBA00022741"/>
    </source>
</evidence>
<dbReference type="InterPro" id="IPR003661">
    <property type="entry name" value="HisK_dim/P_dom"/>
</dbReference>
<keyword evidence="10" id="KW-0472">Membrane</keyword>
<dbReference type="SMART" id="SM00387">
    <property type="entry name" value="HATPase_c"/>
    <property type="match status" value="1"/>
</dbReference>
<dbReference type="Proteomes" id="UP000199477">
    <property type="component" value="Unassembled WGS sequence"/>
</dbReference>
<dbReference type="Pfam" id="PF00672">
    <property type="entry name" value="HAMP"/>
    <property type="match status" value="1"/>
</dbReference>
<comment type="subcellular location">
    <subcellularLocation>
        <location evidence="2">Cell membrane</location>
        <topology evidence="2">Multi-pass membrane protein</topology>
    </subcellularLocation>
</comment>
<dbReference type="Pfam" id="PF00512">
    <property type="entry name" value="HisKA"/>
    <property type="match status" value="1"/>
</dbReference>
<keyword evidence="10" id="KW-0812">Transmembrane</keyword>
<keyword evidence="4" id="KW-1003">Cell membrane</keyword>
<evidence type="ECO:0000256" key="8">
    <source>
        <dbReference type="ARBA" id="ARBA00022777"/>
    </source>
</evidence>
<dbReference type="InterPro" id="IPR036097">
    <property type="entry name" value="HisK_dim/P_sf"/>
</dbReference>
<evidence type="ECO:0000256" key="6">
    <source>
        <dbReference type="ARBA" id="ARBA00022679"/>
    </source>
</evidence>
<dbReference type="PANTHER" id="PTHR44936">
    <property type="entry name" value="SENSOR PROTEIN CREC"/>
    <property type="match status" value="1"/>
</dbReference>
<dbReference type="InterPro" id="IPR005467">
    <property type="entry name" value="His_kinase_dom"/>
</dbReference>
<dbReference type="PROSITE" id="PS50885">
    <property type="entry name" value="HAMP"/>
    <property type="match status" value="1"/>
</dbReference>
<dbReference type="GO" id="GO:0005886">
    <property type="term" value="C:plasma membrane"/>
    <property type="evidence" value="ECO:0007669"/>
    <property type="project" value="UniProtKB-SubCell"/>
</dbReference>
<keyword evidence="5" id="KW-0597">Phosphoprotein</keyword>
<dbReference type="InterPro" id="IPR050980">
    <property type="entry name" value="2C_sensor_his_kinase"/>
</dbReference>
<dbReference type="InterPro" id="IPR004358">
    <property type="entry name" value="Sig_transdc_His_kin-like_C"/>
</dbReference>
<dbReference type="EMBL" id="FONH01000004">
    <property type="protein sequence ID" value="SFE86042.1"/>
    <property type="molecule type" value="Genomic_DNA"/>
</dbReference>
<evidence type="ECO:0000256" key="1">
    <source>
        <dbReference type="ARBA" id="ARBA00000085"/>
    </source>
</evidence>
<evidence type="ECO:0000256" key="5">
    <source>
        <dbReference type="ARBA" id="ARBA00022553"/>
    </source>
</evidence>
<dbReference type="Gene3D" id="6.10.340.10">
    <property type="match status" value="1"/>
</dbReference>
<evidence type="ECO:0000256" key="10">
    <source>
        <dbReference type="SAM" id="Phobius"/>
    </source>
</evidence>
<feature type="domain" description="Histidine kinase" evidence="11">
    <location>
        <begin position="238"/>
        <end position="450"/>
    </location>
</feature>
<dbReference type="PROSITE" id="PS50109">
    <property type="entry name" value="HIS_KIN"/>
    <property type="match status" value="1"/>
</dbReference>
<dbReference type="GO" id="GO:0000155">
    <property type="term" value="F:phosphorelay sensor kinase activity"/>
    <property type="evidence" value="ECO:0007669"/>
    <property type="project" value="InterPro"/>
</dbReference>
<protein>
    <recommendedName>
        <fullName evidence="3">histidine kinase</fullName>
        <ecNumber evidence="3">2.7.13.3</ecNumber>
    </recommendedName>
</protein>
<dbReference type="SUPFAM" id="SSF158472">
    <property type="entry name" value="HAMP domain-like"/>
    <property type="match status" value="1"/>
</dbReference>
<gene>
    <name evidence="13" type="ORF">SAMN02799615_01881</name>
</gene>
<name>A0A1I2DZA4_9GAMM</name>
<sequence>MNPLKTSLFWRLLVWFVLANLAVLLLGGYVTRSFIEYTTAVEINWTALAESANEAYENGGADGLDAWIRDQRRDGVDATLYENGTALVPIRLPGSVRDQLPQWLAARHDLLMQPYPRIYLAVQQVTGADGHARQLVALSRTHSRIPLQTRSQILLAVQFALSLLFIALIGWWFARGVARPVEAMQRAARHMAAGELSTRVGPEGRRGPGELSQLAQDFDAMAVRIEALVAHDRAVLQDLSHELRSPLARLQLILDLARRSEAEQAAAYFAQAEREIGRLDRMTGEMLALSRLEGGLPGMEREPVDLAALARECVAKAGIETSARQLRLNAAIEAPAWVLGSGQLLERALDNLLGNALKYSPEGGSVELAVRAEHGRAEVIVRDHGPGVPDAELPQLFRPFFRGSNAPKAEGHGLGLAIVNRVAQVHGGEASARNAEGGGLEVRLSLPLQA</sequence>
<dbReference type="RefSeq" id="WP_026633179.1">
    <property type="nucleotide sequence ID" value="NZ_FONH01000004.1"/>
</dbReference>
<dbReference type="CDD" id="cd00082">
    <property type="entry name" value="HisKA"/>
    <property type="match status" value="1"/>
</dbReference>
<dbReference type="SUPFAM" id="SSF47384">
    <property type="entry name" value="Homodimeric domain of signal transducing histidine kinase"/>
    <property type="match status" value="1"/>
</dbReference>
<evidence type="ECO:0000259" key="11">
    <source>
        <dbReference type="PROSITE" id="PS50109"/>
    </source>
</evidence>
<reference evidence="14" key="1">
    <citation type="submission" date="2016-10" db="EMBL/GenBank/DDBJ databases">
        <authorList>
            <person name="Varghese N."/>
            <person name="Submissions S."/>
        </authorList>
    </citation>
    <scope>NUCLEOTIDE SEQUENCE [LARGE SCALE GENOMIC DNA]</scope>
    <source>
        <strain evidence="14">UNC178MFTsu3.1</strain>
    </source>
</reference>
<keyword evidence="7" id="KW-0547">Nucleotide-binding</keyword>
<keyword evidence="6" id="KW-0808">Transferase</keyword>
<keyword evidence="8 13" id="KW-0418">Kinase</keyword>
<comment type="catalytic activity">
    <reaction evidence="1">
        <text>ATP + protein L-histidine = ADP + protein N-phospho-L-histidine.</text>
        <dbReference type="EC" id="2.7.13.3"/>
    </reaction>
</comment>
<dbReference type="SMART" id="SM00304">
    <property type="entry name" value="HAMP"/>
    <property type="match status" value="1"/>
</dbReference>
<keyword evidence="9" id="KW-0067">ATP-binding</keyword>
<dbReference type="SMART" id="SM00388">
    <property type="entry name" value="HisKA"/>
    <property type="match status" value="1"/>
</dbReference>
<evidence type="ECO:0000256" key="3">
    <source>
        <dbReference type="ARBA" id="ARBA00012438"/>
    </source>
</evidence>
<dbReference type="Pfam" id="PF02518">
    <property type="entry name" value="HATPase_c"/>
    <property type="match status" value="1"/>
</dbReference>
<dbReference type="PANTHER" id="PTHR44936:SF10">
    <property type="entry name" value="SENSOR PROTEIN RSTB"/>
    <property type="match status" value="1"/>
</dbReference>